<dbReference type="InterPro" id="IPR037873">
    <property type="entry name" value="BamE-like"/>
</dbReference>
<dbReference type="EMBL" id="LBWG01000038">
    <property type="protein sequence ID" value="KKR03119.1"/>
    <property type="molecule type" value="Genomic_DNA"/>
</dbReference>
<feature type="signal peptide" evidence="3">
    <location>
        <begin position="1"/>
        <end position="20"/>
    </location>
</feature>
<dbReference type="Pfam" id="PF04355">
    <property type="entry name" value="BamE"/>
    <property type="match status" value="1"/>
</dbReference>
<keyword evidence="2" id="KW-0472">Membrane</keyword>
<reference evidence="5 6" key="1">
    <citation type="journal article" date="2015" name="Nature">
        <title>rRNA introns, odd ribosomes, and small enigmatic genomes across a large radiation of phyla.</title>
        <authorList>
            <person name="Brown C.T."/>
            <person name="Hug L.A."/>
            <person name="Thomas B.C."/>
            <person name="Sharon I."/>
            <person name="Castelle C.J."/>
            <person name="Singh A."/>
            <person name="Wilkins M.J."/>
            <person name="Williams K.H."/>
            <person name="Banfield J.F."/>
        </authorList>
    </citation>
    <scope>NUCLEOTIDE SEQUENCE [LARGE SCALE GENOMIC DNA]</scope>
</reference>
<evidence type="ECO:0000256" key="3">
    <source>
        <dbReference type="SAM" id="SignalP"/>
    </source>
</evidence>
<proteinExistence type="predicted"/>
<comment type="caution">
    <text evidence="5">The sequence shown here is derived from an EMBL/GenBank/DDBJ whole genome shotgun (WGS) entry which is preliminary data.</text>
</comment>
<dbReference type="GO" id="GO:0019867">
    <property type="term" value="C:outer membrane"/>
    <property type="evidence" value="ECO:0007669"/>
    <property type="project" value="InterPro"/>
</dbReference>
<gene>
    <name evidence="5" type="ORF">UT30_C0038G0005</name>
</gene>
<accession>A0A0G0MGG8</accession>
<dbReference type="Gene3D" id="3.30.1450.10">
    <property type="match status" value="1"/>
</dbReference>
<organism evidence="5 6">
    <name type="scientific">Candidatus Uhrbacteria bacterium GW2011_GWF2_39_13</name>
    <dbReference type="NCBI Taxonomy" id="1618995"/>
    <lineage>
        <taxon>Bacteria</taxon>
        <taxon>Candidatus Uhriibacteriota</taxon>
    </lineage>
</organism>
<evidence type="ECO:0000256" key="1">
    <source>
        <dbReference type="ARBA" id="ARBA00022729"/>
    </source>
</evidence>
<feature type="chain" id="PRO_5002533493" description="Outer membrane protein assembly factor BamE domain-containing protein" evidence="3">
    <location>
        <begin position="21"/>
        <end position="94"/>
    </location>
</feature>
<evidence type="ECO:0000313" key="6">
    <source>
        <dbReference type="Proteomes" id="UP000033935"/>
    </source>
</evidence>
<dbReference type="InterPro" id="IPR007450">
    <property type="entry name" value="BamE_dom"/>
</dbReference>
<feature type="domain" description="Outer membrane protein assembly factor BamE" evidence="4">
    <location>
        <begin position="36"/>
        <end position="84"/>
    </location>
</feature>
<evidence type="ECO:0000313" key="5">
    <source>
        <dbReference type="EMBL" id="KKR03119.1"/>
    </source>
</evidence>
<dbReference type="AlphaFoldDB" id="A0A0G0MGG8"/>
<evidence type="ECO:0000256" key="2">
    <source>
        <dbReference type="ARBA" id="ARBA00023136"/>
    </source>
</evidence>
<dbReference type="Proteomes" id="UP000033935">
    <property type="component" value="Unassembled WGS sequence"/>
</dbReference>
<name>A0A0G0MGG8_9BACT</name>
<protein>
    <recommendedName>
        <fullName evidence="4">Outer membrane protein assembly factor BamE domain-containing protein</fullName>
    </recommendedName>
</protein>
<keyword evidence="1 3" id="KW-0732">Signal</keyword>
<sequence>MRNILLTLGFLFLISPSCYADDVVVKDYYRTTFGNILKGSTQEQVKQILGEPKYFMADKNIDVWYYYFNIDSRLFVYFRNGKVIDVGNPTNKEG</sequence>
<evidence type="ECO:0000259" key="4">
    <source>
        <dbReference type="Pfam" id="PF04355"/>
    </source>
</evidence>